<dbReference type="SMART" id="SM00587">
    <property type="entry name" value="CHK"/>
    <property type="match status" value="1"/>
</dbReference>
<dbReference type="PANTHER" id="PTHR11012:SF30">
    <property type="entry name" value="PROTEIN KINASE-LIKE DOMAIN-CONTAINING"/>
    <property type="match status" value="1"/>
</dbReference>
<keyword evidence="3" id="KW-1185">Reference proteome</keyword>
<feature type="domain" description="CHK kinase-like" evidence="1">
    <location>
        <begin position="116"/>
        <end position="305"/>
    </location>
</feature>
<dbReference type="AlphaFoldDB" id="A0A653CI32"/>
<dbReference type="InterPro" id="IPR011009">
    <property type="entry name" value="Kinase-like_dom_sf"/>
</dbReference>
<evidence type="ECO:0000313" key="3">
    <source>
        <dbReference type="Proteomes" id="UP000410492"/>
    </source>
</evidence>
<dbReference type="Gene3D" id="3.90.1200.10">
    <property type="match status" value="1"/>
</dbReference>
<dbReference type="PANTHER" id="PTHR11012">
    <property type="entry name" value="PROTEIN KINASE-LIKE DOMAIN-CONTAINING"/>
    <property type="match status" value="1"/>
</dbReference>
<dbReference type="InterPro" id="IPR004119">
    <property type="entry name" value="EcKL"/>
</dbReference>
<name>A0A653CI32_CALMS</name>
<sequence length="386" mass="45074">MQKLQEAHRQLLGKIAQDEGFEEYNIELQGTQTQKEGFLSNILLVTITDDSKRLELILKVNYESNFQNLKVDTLYKKEIYIYQTVFRRFHEFIKESGSDLSIGVPKYYGSWEHSCIVLENLKAKGYSLWNKQVPMDRNHLIKGLKEFARFHSVSLAMRSKQPGVFKSLMEGFKPFKTSQNDLRQFLNACIKAGSDSAGDHKESREILEKLQTTGEEFLLKTMADERYHLVVAHGDCWCNNILYKYEEKTMVPKDAMLVDFQIAKPGSPVRDIAYFLFVNSSKEDLQKYREYLNIYYQELSDCLRQLSCDIKECFPEDLFVDHWKTIAKYAVYISMLILKISAVEKENTASKDFYEQFQMSSDSLKLGVLRERIIDLLDFVKQECIV</sequence>
<gene>
    <name evidence="2" type="ORF">CALMAC_LOCUS9288</name>
</gene>
<dbReference type="Proteomes" id="UP000410492">
    <property type="component" value="Unassembled WGS sequence"/>
</dbReference>
<evidence type="ECO:0000313" key="2">
    <source>
        <dbReference type="EMBL" id="VEN47561.1"/>
    </source>
</evidence>
<evidence type="ECO:0000259" key="1">
    <source>
        <dbReference type="SMART" id="SM00587"/>
    </source>
</evidence>
<dbReference type="OrthoDB" id="8250698at2759"/>
<protein>
    <recommendedName>
        <fullName evidence="1">CHK kinase-like domain-containing protein</fullName>
    </recommendedName>
</protein>
<organism evidence="2 3">
    <name type="scientific">Callosobruchus maculatus</name>
    <name type="common">Southern cowpea weevil</name>
    <name type="synonym">Pulse bruchid</name>
    <dbReference type="NCBI Taxonomy" id="64391"/>
    <lineage>
        <taxon>Eukaryota</taxon>
        <taxon>Metazoa</taxon>
        <taxon>Ecdysozoa</taxon>
        <taxon>Arthropoda</taxon>
        <taxon>Hexapoda</taxon>
        <taxon>Insecta</taxon>
        <taxon>Pterygota</taxon>
        <taxon>Neoptera</taxon>
        <taxon>Endopterygota</taxon>
        <taxon>Coleoptera</taxon>
        <taxon>Polyphaga</taxon>
        <taxon>Cucujiformia</taxon>
        <taxon>Chrysomeloidea</taxon>
        <taxon>Chrysomelidae</taxon>
        <taxon>Bruchinae</taxon>
        <taxon>Bruchini</taxon>
        <taxon>Callosobruchus</taxon>
    </lineage>
</organism>
<dbReference type="EMBL" id="CAACVG010007899">
    <property type="protein sequence ID" value="VEN47561.1"/>
    <property type="molecule type" value="Genomic_DNA"/>
</dbReference>
<dbReference type="Pfam" id="PF02958">
    <property type="entry name" value="EcKL"/>
    <property type="match status" value="1"/>
</dbReference>
<dbReference type="SUPFAM" id="SSF56112">
    <property type="entry name" value="Protein kinase-like (PK-like)"/>
    <property type="match status" value="1"/>
</dbReference>
<dbReference type="InterPro" id="IPR015897">
    <property type="entry name" value="CHK_kinase-like"/>
</dbReference>
<reference evidence="2 3" key="1">
    <citation type="submission" date="2019-01" db="EMBL/GenBank/DDBJ databases">
        <authorList>
            <person name="Sayadi A."/>
        </authorList>
    </citation>
    <scope>NUCLEOTIDE SEQUENCE [LARGE SCALE GENOMIC DNA]</scope>
</reference>
<proteinExistence type="predicted"/>
<accession>A0A653CI32</accession>